<dbReference type="AlphaFoldDB" id="A0A8H4R9F7"/>
<keyword evidence="2" id="KW-1185">Reference proteome</keyword>
<proteinExistence type="predicted"/>
<organism evidence="1 2">
    <name type="scientific">Cudoniella acicularis</name>
    <dbReference type="NCBI Taxonomy" id="354080"/>
    <lineage>
        <taxon>Eukaryota</taxon>
        <taxon>Fungi</taxon>
        <taxon>Dikarya</taxon>
        <taxon>Ascomycota</taxon>
        <taxon>Pezizomycotina</taxon>
        <taxon>Leotiomycetes</taxon>
        <taxon>Helotiales</taxon>
        <taxon>Tricladiaceae</taxon>
        <taxon>Cudoniella</taxon>
    </lineage>
</organism>
<accession>A0A8H4R9F7</accession>
<sequence length="121" mass="13923">MFRPASLREFRSQSQQLGFLWYPTTIHWVWERDVWGVASATGVLELEFIIYKSVHLRAYQMSRTCGDCNLSFETEIGISANKSIDFLGSPHSYDMINEIGLCQIHQAKNAYLAYTPDLRSP</sequence>
<protein>
    <submittedName>
        <fullName evidence="1">Uncharacterized protein</fullName>
    </submittedName>
</protein>
<evidence type="ECO:0000313" key="2">
    <source>
        <dbReference type="Proteomes" id="UP000566819"/>
    </source>
</evidence>
<evidence type="ECO:0000313" key="1">
    <source>
        <dbReference type="EMBL" id="KAF4626014.1"/>
    </source>
</evidence>
<gene>
    <name evidence="1" type="ORF">G7Y89_g12145</name>
</gene>
<reference evidence="1 2" key="1">
    <citation type="submission" date="2020-03" db="EMBL/GenBank/DDBJ databases">
        <title>Draft Genome Sequence of Cudoniella acicularis.</title>
        <authorList>
            <person name="Buettner E."/>
            <person name="Kellner H."/>
        </authorList>
    </citation>
    <scope>NUCLEOTIDE SEQUENCE [LARGE SCALE GENOMIC DNA]</scope>
    <source>
        <strain evidence="1 2">DSM 108380</strain>
    </source>
</reference>
<name>A0A8H4R9F7_9HELO</name>
<comment type="caution">
    <text evidence="1">The sequence shown here is derived from an EMBL/GenBank/DDBJ whole genome shotgun (WGS) entry which is preliminary data.</text>
</comment>
<dbReference type="Proteomes" id="UP000566819">
    <property type="component" value="Unassembled WGS sequence"/>
</dbReference>
<dbReference type="EMBL" id="JAAMPI010001244">
    <property type="protein sequence ID" value="KAF4626014.1"/>
    <property type="molecule type" value="Genomic_DNA"/>
</dbReference>